<reference evidence="1" key="1">
    <citation type="journal article" date="2021" name="Proc. Natl. Acad. Sci. U.S.A.">
        <title>A Catalog of Tens of Thousands of Viruses from Human Metagenomes Reveals Hidden Associations with Chronic Diseases.</title>
        <authorList>
            <person name="Tisza M.J."/>
            <person name="Buck C.B."/>
        </authorList>
    </citation>
    <scope>NUCLEOTIDE SEQUENCE</scope>
    <source>
        <strain evidence="1">CtDwe1</strain>
    </source>
</reference>
<dbReference type="InterPro" id="IPR020296">
    <property type="entry name" value="Spore_Cse60"/>
</dbReference>
<accession>A0A8S5M5S0</accession>
<evidence type="ECO:0000313" key="1">
    <source>
        <dbReference type="EMBL" id="DAD77566.1"/>
    </source>
</evidence>
<organism evidence="1">
    <name type="scientific">Siphoviridae sp. ctDwe1</name>
    <dbReference type="NCBI Taxonomy" id="2826200"/>
    <lineage>
        <taxon>Viruses</taxon>
        <taxon>Duplodnaviria</taxon>
        <taxon>Heunggongvirae</taxon>
        <taxon>Uroviricota</taxon>
        <taxon>Caudoviricetes</taxon>
    </lineage>
</organism>
<dbReference type="Pfam" id="PF10957">
    <property type="entry name" value="Spore_Cse60"/>
    <property type="match status" value="1"/>
</dbReference>
<name>A0A8S5M5S0_9CAUD</name>
<dbReference type="EMBL" id="BK014827">
    <property type="protein sequence ID" value="DAD77566.1"/>
    <property type="molecule type" value="Genomic_DNA"/>
</dbReference>
<sequence length="62" mass="7369">MVKTKMFTDLVNDIDPSVQINRWLDKHPDYIVMDVKLSTDFIEEDNQLCCTALVIYREYENV</sequence>
<proteinExistence type="predicted"/>
<protein>
    <submittedName>
        <fullName evidence="1">Sporulation protein Cse60</fullName>
    </submittedName>
</protein>